<keyword evidence="9" id="KW-1185">Reference proteome</keyword>
<evidence type="ECO:0000256" key="4">
    <source>
        <dbReference type="PROSITE-ProRule" id="PRU00339"/>
    </source>
</evidence>
<evidence type="ECO:0000256" key="3">
    <source>
        <dbReference type="ARBA" id="ARBA00022803"/>
    </source>
</evidence>
<dbReference type="InterPro" id="IPR051829">
    <property type="entry name" value="Multiheme_Cytochr_ET"/>
</dbReference>
<dbReference type="InterPro" id="IPR036280">
    <property type="entry name" value="Multihaem_cyt_sf"/>
</dbReference>
<organism evidence="8 9">
    <name type="scientific">Gimesia alba</name>
    <dbReference type="NCBI Taxonomy" id="2527973"/>
    <lineage>
        <taxon>Bacteria</taxon>
        <taxon>Pseudomonadati</taxon>
        <taxon>Planctomycetota</taxon>
        <taxon>Planctomycetia</taxon>
        <taxon>Planctomycetales</taxon>
        <taxon>Planctomycetaceae</taxon>
        <taxon>Gimesia</taxon>
    </lineage>
</organism>
<dbReference type="Pfam" id="PF07721">
    <property type="entry name" value="TPR_4"/>
    <property type="match status" value="1"/>
</dbReference>
<dbReference type="Gene3D" id="1.25.10.10">
    <property type="entry name" value="Leucine-rich Repeat Variant"/>
    <property type="match status" value="1"/>
</dbReference>
<keyword evidence="5" id="KW-0812">Transmembrane</keyword>
<dbReference type="InterPro" id="IPR023155">
    <property type="entry name" value="Cyt_c-552/4"/>
</dbReference>
<dbReference type="SUPFAM" id="SSF48371">
    <property type="entry name" value="ARM repeat"/>
    <property type="match status" value="1"/>
</dbReference>
<dbReference type="Gene3D" id="1.25.40.10">
    <property type="entry name" value="Tetratricopeptide repeat domain"/>
    <property type="match status" value="2"/>
</dbReference>
<dbReference type="Pfam" id="PF13414">
    <property type="entry name" value="TPR_11"/>
    <property type="match status" value="1"/>
</dbReference>
<feature type="repeat" description="TPR" evidence="4">
    <location>
        <begin position="590"/>
        <end position="623"/>
    </location>
</feature>
<dbReference type="Pfam" id="PF07719">
    <property type="entry name" value="TPR_2"/>
    <property type="match status" value="1"/>
</dbReference>
<keyword evidence="2" id="KW-0677">Repeat</keyword>
<sequence>MRKETIRNQPDRHSEIDRQSISAMKKRWIYGVIIFLSITSIGLAIDWWSGLPEGEQATYVGRQTCFECHQKEAALWKKSDHDLAMNPATPEFVLGDFNDTELEHFGITSTMTHQGDKYFVTTQGPDGKRDRFEVKYVIGVHPLQQYLADLGRGKIQVLPVTWDTEQKRWYYASPDEPFGPDDPLHWTGSAQNWNHMCAECHTTDWSKNYDVASDTHNFSFSEMRVSCEACHGPGSIHVKLANSKSLFWDRHYGYGLAKLKGKDATAQLESCAPCHSHRRHVAPGHTPLDRFHDHYALSLLEDHLYHPDGQINEEVYVFGSFTQSKMYRKGVRCTDCHDPHSLKLKFPGNKLCTQCHLEAKYDVPSHHHHKVGSTGAACVECHMPSKTYMVVDPRRDHSLRIPRPDLTVKLGTPNACNQCHTKADETPEWAAKAVDKWYGTKRRDDPHYGEILAAGRAGKPEAERALIKLTREKEVGPIVRATAVSLLATRYHTPESRKVVERSLKSKEELVRLAALRGFEGWTPSSREEANDIGKLLAKGLTDSSRGVRSEVARILSSLPILPDTKQNQRSLKDALEEYKAGLLADGDQTGSHMSLGILYANQGDLKKAEQEFRTAIKLAPAVAGPRSNLAQLLEQQGRTEEARELRSKEAELLARDAKLLPENALLQYRLGLLYYLLGREDEAVTTLKKACELEPQSADFRLMLTLLYEKQQNWTQALESVDTLLQLQPSNPTFRHIKLNLQQKANPKGK</sequence>
<dbReference type="SUPFAM" id="SSF48452">
    <property type="entry name" value="TPR-like"/>
    <property type="match status" value="1"/>
</dbReference>
<gene>
    <name evidence="8" type="ORF">Pan241w_52410</name>
</gene>
<dbReference type="InterPro" id="IPR011989">
    <property type="entry name" value="ARM-like"/>
</dbReference>
<evidence type="ECO:0000259" key="6">
    <source>
        <dbReference type="Pfam" id="PF09699"/>
    </source>
</evidence>
<dbReference type="InterPro" id="IPR013105">
    <property type="entry name" value="TPR_2"/>
</dbReference>
<name>A0A517RMM5_9PLAN</name>
<dbReference type="InterPro" id="IPR011990">
    <property type="entry name" value="TPR-like_helical_dom_sf"/>
</dbReference>
<keyword evidence="3 4" id="KW-0802">TPR repeat</keyword>
<evidence type="ECO:0000259" key="7">
    <source>
        <dbReference type="Pfam" id="PF13435"/>
    </source>
</evidence>
<feature type="transmembrane region" description="Helical" evidence="5">
    <location>
        <begin position="28"/>
        <end position="48"/>
    </location>
</feature>
<protein>
    <submittedName>
        <fullName evidence="8">Photosystem I assembly protein Ycf3</fullName>
    </submittedName>
</protein>
<evidence type="ECO:0000256" key="2">
    <source>
        <dbReference type="ARBA" id="ARBA00022737"/>
    </source>
</evidence>
<dbReference type="Gene3D" id="1.10.1130.10">
    <property type="entry name" value="Flavocytochrome C3, Chain A"/>
    <property type="match status" value="2"/>
</dbReference>
<dbReference type="PANTHER" id="PTHR35038">
    <property type="entry name" value="DISSIMILATORY SULFITE REDUCTASE SIRA"/>
    <property type="match status" value="1"/>
</dbReference>
<dbReference type="Pfam" id="PF13435">
    <property type="entry name" value="Cytochrome_C554"/>
    <property type="match status" value="1"/>
</dbReference>
<evidence type="ECO:0000313" key="9">
    <source>
        <dbReference type="Proteomes" id="UP000317171"/>
    </source>
</evidence>
<evidence type="ECO:0000256" key="1">
    <source>
        <dbReference type="ARBA" id="ARBA00022729"/>
    </source>
</evidence>
<dbReference type="SUPFAM" id="SSF48695">
    <property type="entry name" value="Multiheme cytochromes"/>
    <property type="match status" value="1"/>
</dbReference>
<dbReference type="SMART" id="SM00028">
    <property type="entry name" value="TPR"/>
    <property type="match status" value="3"/>
</dbReference>
<keyword evidence="5" id="KW-1133">Transmembrane helix</keyword>
<dbReference type="KEGG" id="gaz:Pan241w_52410"/>
<keyword evidence="5" id="KW-0472">Membrane</keyword>
<feature type="repeat" description="TPR" evidence="4">
    <location>
        <begin position="699"/>
        <end position="732"/>
    </location>
</feature>
<evidence type="ECO:0000313" key="8">
    <source>
        <dbReference type="EMBL" id="QDT45123.1"/>
    </source>
</evidence>
<dbReference type="PANTHER" id="PTHR35038:SF8">
    <property type="entry name" value="C-TYPE POLYHEME CYTOCHROME OMCC"/>
    <property type="match status" value="1"/>
</dbReference>
<feature type="domain" description="Cytochrome c-552/4" evidence="7">
    <location>
        <begin position="193"/>
        <end position="232"/>
    </location>
</feature>
<feature type="repeat" description="TPR" evidence="4">
    <location>
        <begin position="665"/>
        <end position="698"/>
    </location>
</feature>
<dbReference type="InterPro" id="IPR010177">
    <property type="entry name" value="Paired_CXXCH_1"/>
</dbReference>
<dbReference type="Proteomes" id="UP000317171">
    <property type="component" value="Chromosome"/>
</dbReference>
<evidence type="ECO:0000256" key="5">
    <source>
        <dbReference type="SAM" id="Phobius"/>
    </source>
</evidence>
<dbReference type="InterPro" id="IPR019734">
    <property type="entry name" value="TPR_rpt"/>
</dbReference>
<keyword evidence="1" id="KW-0732">Signal</keyword>
<dbReference type="AlphaFoldDB" id="A0A517RMM5"/>
<feature type="domain" description="Doubled CXXCH motif" evidence="6">
    <location>
        <begin position="329"/>
        <end position="359"/>
    </location>
</feature>
<dbReference type="PROSITE" id="PS50005">
    <property type="entry name" value="TPR"/>
    <property type="match status" value="3"/>
</dbReference>
<dbReference type="Pfam" id="PF09699">
    <property type="entry name" value="Paired_CXXCH_1"/>
    <property type="match status" value="1"/>
</dbReference>
<dbReference type="OrthoDB" id="234670at2"/>
<proteinExistence type="predicted"/>
<dbReference type="EMBL" id="CP036269">
    <property type="protein sequence ID" value="QDT45123.1"/>
    <property type="molecule type" value="Genomic_DNA"/>
</dbReference>
<dbReference type="InterPro" id="IPR016024">
    <property type="entry name" value="ARM-type_fold"/>
</dbReference>
<dbReference type="InterPro" id="IPR011717">
    <property type="entry name" value="TPR-4"/>
</dbReference>
<accession>A0A517RMM5</accession>
<reference evidence="8 9" key="1">
    <citation type="submission" date="2019-02" db="EMBL/GenBank/DDBJ databases">
        <title>Deep-cultivation of Planctomycetes and their phenomic and genomic characterization uncovers novel biology.</title>
        <authorList>
            <person name="Wiegand S."/>
            <person name="Jogler M."/>
            <person name="Boedeker C."/>
            <person name="Pinto D."/>
            <person name="Vollmers J."/>
            <person name="Rivas-Marin E."/>
            <person name="Kohn T."/>
            <person name="Peeters S.H."/>
            <person name="Heuer A."/>
            <person name="Rast P."/>
            <person name="Oberbeckmann S."/>
            <person name="Bunk B."/>
            <person name="Jeske O."/>
            <person name="Meyerdierks A."/>
            <person name="Storesund J.E."/>
            <person name="Kallscheuer N."/>
            <person name="Luecker S."/>
            <person name="Lage O.M."/>
            <person name="Pohl T."/>
            <person name="Merkel B.J."/>
            <person name="Hornburger P."/>
            <person name="Mueller R.-W."/>
            <person name="Bruemmer F."/>
            <person name="Labrenz M."/>
            <person name="Spormann A.M."/>
            <person name="Op den Camp H."/>
            <person name="Overmann J."/>
            <person name="Amann R."/>
            <person name="Jetten M.S.M."/>
            <person name="Mascher T."/>
            <person name="Medema M.H."/>
            <person name="Devos D.P."/>
            <person name="Kaster A.-K."/>
            <person name="Ovreas L."/>
            <person name="Rohde M."/>
            <person name="Galperin M.Y."/>
            <person name="Jogler C."/>
        </authorList>
    </citation>
    <scope>NUCLEOTIDE SEQUENCE [LARGE SCALE GENOMIC DNA]</scope>
    <source>
        <strain evidence="8 9">Pan241w</strain>
    </source>
</reference>